<keyword evidence="6 7" id="KW-0342">GTP-binding</keyword>
<keyword evidence="4 7" id="KW-0658">Purine biosynthesis</keyword>
<dbReference type="Gene3D" id="3.90.170.10">
    <property type="entry name" value="Adenylosuccinate Synthetase, subunit A, domain 3"/>
    <property type="match status" value="2"/>
</dbReference>
<evidence type="ECO:0000256" key="6">
    <source>
        <dbReference type="ARBA" id="ARBA00023134"/>
    </source>
</evidence>
<dbReference type="Proteomes" id="UP001320245">
    <property type="component" value="Unassembled WGS sequence"/>
</dbReference>
<dbReference type="GO" id="GO:0046040">
    <property type="term" value="P:IMP metabolic process"/>
    <property type="evidence" value="ECO:0007669"/>
    <property type="project" value="TreeGrafter"/>
</dbReference>
<dbReference type="SUPFAM" id="SSF52540">
    <property type="entry name" value="P-loop containing nucleoside triphosphate hydrolases"/>
    <property type="match status" value="1"/>
</dbReference>
<comment type="subunit">
    <text evidence="7">Homodimer.</text>
</comment>
<protein>
    <recommendedName>
        <fullName evidence="7">Adenylosuccinate synthetase</fullName>
        <shortName evidence="7">AMPSase</shortName>
        <shortName evidence="7">AdSS</shortName>
        <ecNumber evidence="7">6.3.4.4</ecNumber>
    </recommendedName>
    <alternativeName>
        <fullName evidence="7">IMP--aspartate ligase</fullName>
    </alternativeName>
</protein>
<dbReference type="Gene3D" id="3.40.440.10">
    <property type="entry name" value="Adenylosuccinate Synthetase, subunit A, domain 1"/>
    <property type="match status" value="1"/>
</dbReference>
<dbReference type="GO" id="GO:0044208">
    <property type="term" value="P:'de novo' AMP biosynthetic process"/>
    <property type="evidence" value="ECO:0007669"/>
    <property type="project" value="UniProtKB-UniRule"/>
</dbReference>
<dbReference type="InterPro" id="IPR033128">
    <property type="entry name" value="Adenylosuccin_syn_Lys_AS"/>
</dbReference>
<comment type="function">
    <text evidence="7">Plays an important role in the de novo pathway and in the salvage pathway of purine nucleotide biosynthesis. Catalyzes the first commited step in the biosynthesis of AMP from IMP.</text>
</comment>
<comment type="similarity">
    <text evidence="7">Belongs to the adenylosuccinate synthetase family.</text>
</comment>
<keyword evidence="1 7" id="KW-0436">Ligase</keyword>
<comment type="caution">
    <text evidence="7">Lacks conserved residue(s) required for the propagation of feature annotation.</text>
</comment>
<evidence type="ECO:0000256" key="5">
    <source>
        <dbReference type="ARBA" id="ARBA00022842"/>
    </source>
</evidence>
<evidence type="ECO:0000313" key="9">
    <source>
        <dbReference type="EMBL" id="KAK7749017.1"/>
    </source>
</evidence>
<dbReference type="GO" id="GO:0004019">
    <property type="term" value="F:adenylosuccinate synthase activity"/>
    <property type="evidence" value="ECO:0007669"/>
    <property type="project" value="UniProtKB-UniRule"/>
</dbReference>
<evidence type="ECO:0000313" key="10">
    <source>
        <dbReference type="Proteomes" id="UP001320245"/>
    </source>
</evidence>
<evidence type="ECO:0000256" key="3">
    <source>
        <dbReference type="ARBA" id="ARBA00022741"/>
    </source>
</evidence>
<evidence type="ECO:0000256" key="1">
    <source>
        <dbReference type="ARBA" id="ARBA00022598"/>
    </source>
</evidence>
<keyword evidence="5 7" id="KW-0460">Magnesium</keyword>
<dbReference type="EMBL" id="JAJSPL020000002">
    <property type="protein sequence ID" value="KAK7749017.1"/>
    <property type="molecule type" value="Genomic_DNA"/>
</dbReference>
<keyword evidence="3 7" id="KW-0547">Nucleotide-binding</keyword>
<feature type="binding site" evidence="7">
    <location>
        <position position="96"/>
    </location>
    <ligand>
        <name>IMP</name>
        <dbReference type="ChEBI" id="CHEBI:58053"/>
    </ligand>
</feature>
<evidence type="ECO:0000256" key="8">
    <source>
        <dbReference type="PROSITE-ProRule" id="PRU10134"/>
    </source>
</evidence>
<dbReference type="GO" id="GO:0005737">
    <property type="term" value="C:cytoplasm"/>
    <property type="evidence" value="ECO:0007669"/>
    <property type="project" value="UniProtKB-SubCell"/>
</dbReference>
<dbReference type="InterPro" id="IPR042110">
    <property type="entry name" value="Adenylosuccinate_synth_dom2"/>
</dbReference>
<dbReference type="InterPro" id="IPR042109">
    <property type="entry name" value="Adenylosuccinate_synth_dom1"/>
</dbReference>
<feature type="binding site" evidence="7">
    <location>
        <position position="110"/>
    </location>
    <ligand>
        <name>IMP</name>
        <dbReference type="ChEBI" id="CHEBI:58053"/>
        <note>ligand shared between dimeric partners</note>
    </ligand>
</feature>
<comment type="subcellular location">
    <subcellularLocation>
        <location evidence="7">Cytoplasm</location>
    </subcellularLocation>
</comment>
<feature type="binding site" evidence="7">
    <location>
        <position position="187"/>
    </location>
    <ligand>
        <name>IMP</name>
        <dbReference type="ChEBI" id="CHEBI:58053"/>
    </ligand>
</feature>
<dbReference type="Pfam" id="PF00709">
    <property type="entry name" value="Adenylsucc_synt"/>
    <property type="match status" value="2"/>
</dbReference>
<organism evidence="9 10">
    <name type="scientific">Cytospora paraplurivora</name>
    <dbReference type="NCBI Taxonomy" id="2898453"/>
    <lineage>
        <taxon>Eukaryota</taxon>
        <taxon>Fungi</taxon>
        <taxon>Dikarya</taxon>
        <taxon>Ascomycota</taxon>
        <taxon>Pezizomycotina</taxon>
        <taxon>Sordariomycetes</taxon>
        <taxon>Sordariomycetidae</taxon>
        <taxon>Diaporthales</taxon>
        <taxon>Cytosporaceae</taxon>
        <taxon>Cytospora</taxon>
    </lineage>
</organism>
<dbReference type="PANTHER" id="PTHR11846:SF0">
    <property type="entry name" value="ADENYLOSUCCINATE SYNTHETASE"/>
    <property type="match status" value="1"/>
</dbReference>
<dbReference type="EC" id="6.3.4.4" evidence="7"/>
<keyword evidence="7" id="KW-0963">Cytoplasm</keyword>
<dbReference type="InterPro" id="IPR001114">
    <property type="entry name" value="Adenylosuccinate_synthetase"/>
</dbReference>
<evidence type="ECO:0000256" key="2">
    <source>
        <dbReference type="ARBA" id="ARBA00022723"/>
    </source>
</evidence>
<dbReference type="PANTHER" id="PTHR11846">
    <property type="entry name" value="ADENYLOSUCCINATE SYNTHETASE"/>
    <property type="match status" value="1"/>
</dbReference>
<keyword evidence="2 7" id="KW-0479">Metal-binding</keyword>
<feature type="binding site" evidence="7">
    <location>
        <begin position="335"/>
        <end position="337"/>
    </location>
    <ligand>
        <name>GTP</name>
        <dbReference type="ChEBI" id="CHEBI:37565"/>
    </ligand>
</feature>
<dbReference type="HAMAP" id="MF_00011">
    <property type="entry name" value="Adenylosucc_synth"/>
    <property type="match status" value="1"/>
</dbReference>
<proteinExistence type="inferred from homology"/>
<gene>
    <name evidence="9" type="primary">ADE12</name>
    <name evidence="9" type="ORF">SLS53_001043</name>
</gene>
<dbReference type="Gene3D" id="1.10.300.10">
    <property type="entry name" value="Adenylosuccinate Synthetase, subunit A, domain 2"/>
    <property type="match status" value="1"/>
</dbReference>
<keyword evidence="10" id="KW-1185">Reference proteome</keyword>
<comment type="catalytic activity">
    <reaction evidence="7">
        <text>IMP + L-aspartate + GTP = N(6)-(1,2-dicarboxyethyl)-AMP + GDP + phosphate + 2 H(+)</text>
        <dbReference type="Rhea" id="RHEA:15753"/>
        <dbReference type="ChEBI" id="CHEBI:15378"/>
        <dbReference type="ChEBI" id="CHEBI:29991"/>
        <dbReference type="ChEBI" id="CHEBI:37565"/>
        <dbReference type="ChEBI" id="CHEBI:43474"/>
        <dbReference type="ChEBI" id="CHEBI:57567"/>
        <dbReference type="ChEBI" id="CHEBI:58053"/>
        <dbReference type="ChEBI" id="CHEBI:58189"/>
        <dbReference type="EC" id="6.3.4.4"/>
    </reaction>
</comment>
<comment type="caution">
    <text evidence="9">The sequence shown here is derived from an EMBL/GenBank/DDBJ whole genome shotgun (WGS) entry which is preliminary data.</text>
</comment>
<dbReference type="InterPro" id="IPR027417">
    <property type="entry name" value="P-loop_NTPase"/>
</dbReference>
<evidence type="ECO:0000256" key="7">
    <source>
        <dbReference type="HAMAP-Rule" id="MF_03125"/>
    </source>
</evidence>
<accession>A0AAN9UK99</accession>
<feature type="active site" evidence="8">
    <location>
        <position position="107"/>
    </location>
</feature>
<reference evidence="9 10" key="1">
    <citation type="journal article" date="2023" name="PLoS ONE">
        <title>Cytospora paraplurivora sp. nov. isolated from orchards with fruit tree decline syndrome in Ontario, Canada.</title>
        <authorList>
            <person name="Ilyukhin E."/>
            <person name="Nguyen H.D.T."/>
            <person name="Castle A.J."/>
            <person name="Ellouze W."/>
        </authorList>
    </citation>
    <scope>NUCLEOTIDE SEQUENCE [LARGE SCALE GENOMIC DNA]</scope>
    <source>
        <strain evidence="9 10">FDS-564</strain>
    </source>
</reference>
<name>A0AAN9UK99_9PEZI</name>
<comment type="cofactor">
    <cofactor evidence="7">
        <name>Mg(2+)</name>
        <dbReference type="ChEBI" id="CHEBI:18420"/>
    </cofactor>
    <text evidence="7">Binds 1 Mg(2+) ion per subunit.</text>
</comment>
<evidence type="ECO:0000256" key="4">
    <source>
        <dbReference type="ARBA" id="ARBA00022755"/>
    </source>
</evidence>
<dbReference type="PROSITE" id="PS00513">
    <property type="entry name" value="ADENYLOSUCCIN_SYN_2"/>
    <property type="match status" value="1"/>
</dbReference>
<comment type="pathway">
    <text evidence="7">Purine metabolism; AMP biosynthesis via de novo pathway; AMP from IMP: step 1/2.</text>
</comment>
<dbReference type="FunFam" id="1.10.300.10:FF:000001">
    <property type="entry name" value="Adenylosuccinate synthetase"/>
    <property type="match status" value="1"/>
</dbReference>
<dbReference type="GO" id="GO:0000287">
    <property type="term" value="F:magnesium ion binding"/>
    <property type="evidence" value="ECO:0007669"/>
    <property type="project" value="UniProtKB-UniRule"/>
</dbReference>
<dbReference type="AlphaFoldDB" id="A0AAN9UK99"/>
<dbReference type="InterPro" id="IPR042111">
    <property type="entry name" value="Adenylosuccinate_synth_dom3"/>
</dbReference>
<dbReference type="SMART" id="SM00788">
    <property type="entry name" value="Adenylsucc_synt"/>
    <property type="match status" value="1"/>
</dbReference>
<feature type="binding site" evidence="7">
    <location>
        <position position="202"/>
    </location>
    <ligand>
        <name>IMP</name>
        <dbReference type="ChEBI" id="CHEBI:58053"/>
    </ligand>
</feature>
<sequence length="347" mass="38335">MVQEAKSDSRTGGKTYAFHLLPSGLINPKVDNLIGSGVVFNVEAFYKELADLESKGVPRVHERIHVSSRCHLNLTLHSAVDGLAEAELGTGKIGTTKRGIGPTYATKASRDGLRIIDIYHESFERKLRVLADGYRKRYGDLLEYDVEEELERFKGYKEKLRPYIVDAVEYMREVREKKLTVLVEGSQALMLDLDFGSYPFVTSSFCSTGGCIQGLSLSPFEIKNIIGVVKAYTTRVGGGPFPTEQLGDVGTTLQEVGGEITIRVGVAYITADGQRLTSFPADLSLLENCTVEYVDLPGWQSSTKGVRTWEGLPPQAQKYIEWIESAAGVKCTYIGTGQDRDEMVIRT</sequence>
<dbReference type="GO" id="GO:0005525">
    <property type="term" value="F:GTP binding"/>
    <property type="evidence" value="ECO:0007669"/>
    <property type="project" value="UniProtKB-UniRule"/>
</dbReference>